<name>A0ABY2R851_9FLAO</name>
<feature type="repeat" description="TPR" evidence="1">
    <location>
        <begin position="83"/>
        <end position="116"/>
    </location>
</feature>
<keyword evidence="6" id="KW-1185">Reference proteome</keyword>
<evidence type="ECO:0000256" key="2">
    <source>
        <dbReference type="SAM" id="Coils"/>
    </source>
</evidence>
<dbReference type="InterPro" id="IPR036388">
    <property type="entry name" value="WH-like_DNA-bd_sf"/>
</dbReference>
<dbReference type="InterPro" id="IPR019734">
    <property type="entry name" value="TPR_rpt"/>
</dbReference>
<dbReference type="InterPro" id="IPR011990">
    <property type="entry name" value="TPR-like_helical_dom_sf"/>
</dbReference>
<dbReference type="SUPFAM" id="SSF48452">
    <property type="entry name" value="TPR-like"/>
    <property type="match status" value="1"/>
</dbReference>
<dbReference type="InterPro" id="IPR016032">
    <property type="entry name" value="Sig_transdc_resp-reg_C-effctor"/>
</dbReference>
<keyword evidence="1" id="KW-0802">TPR repeat</keyword>
<dbReference type="PROSITE" id="PS00622">
    <property type="entry name" value="HTH_LUXR_1"/>
    <property type="match status" value="1"/>
</dbReference>
<evidence type="ECO:0000259" key="4">
    <source>
        <dbReference type="PROSITE" id="PS00622"/>
    </source>
</evidence>
<dbReference type="InterPro" id="IPR000792">
    <property type="entry name" value="Tscrpt_reg_LuxR_C"/>
</dbReference>
<evidence type="ECO:0000256" key="3">
    <source>
        <dbReference type="SAM" id="Phobius"/>
    </source>
</evidence>
<gene>
    <name evidence="5" type="ORF">EK417_14310</name>
</gene>
<evidence type="ECO:0000313" key="6">
    <source>
        <dbReference type="Proteomes" id="UP000306038"/>
    </source>
</evidence>
<dbReference type="RefSeq" id="WP_110368279.1">
    <property type="nucleotide sequence ID" value="NZ_SDLV01000029.1"/>
</dbReference>
<comment type="caution">
    <text evidence="5">The sequence shown here is derived from an EMBL/GenBank/DDBJ whole genome shotgun (WGS) entry which is preliminary data.</text>
</comment>
<keyword evidence="2" id="KW-0175">Coiled coil</keyword>
<feature type="domain" description="HTH luxR-type" evidence="4">
    <location>
        <begin position="452"/>
        <end position="479"/>
    </location>
</feature>
<dbReference type="SMART" id="SM00421">
    <property type="entry name" value="HTH_LUXR"/>
    <property type="match status" value="1"/>
</dbReference>
<feature type="coiled-coil region" evidence="2">
    <location>
        <begin position="377"/>
        <end position="411"/>
    </location>
</feature>
<accession>A0ABY2R851</accession>
<proteinExistence type="predicted"/>
<evidence type="ECO:0000313" key="5">
    <source>
        <dbReference type="EMBL" id="THV57874.1"/>
    </source>
</evidence>
<dbReference type="PROSITE" id="PS50005">
    <property type="entry name" value="TPR"/>
    <property type="match status" value="1"/>
</dbReference>
<keyword evidence="3" id="KW-1133">Transmembrane helix</keyword>
<dbReference type="SUPFAM" id="SSF46894">
    <property type="entry name" value="C-terminal effector domain of the bipartite response regulators"/>
    <property type="match status" value="1"/>
</dbReference>
<keyword evidence="3" id="KW-0812">Transmembrane</keyword>
<dbReference type="Gene3D" id="1.25.40.10">
    <property type="entry name" value="Tetratricopeptide repeat domain"/>
    <property type="match status" value="2"/>
</dbReference>
<reference evidence="5 6" key="1">
    <citation type="submission" date="2019-01" db="EMBL/GenBank/DDBJ databases">
        <authorList>
            <person name="B I."/>
            <person name="Ch S."/>
            <person name="Ch V.R."/>
        </authorList>
    </citation>
    <scope>NUCLEOTIDE SEQUENCE [LARGE SCALE GENOMIC DNA]</scope>
    <source>
        <strain evidence="5 6">JC507</strain>
    </source>
</reference>
<keyword evidence="3" id="KW-0472">Membrane</keyword>
<dbReference type="Proteomes" id="UP000306038">
    <property type="component" value="Unassembled WGS sequence"/>
</dbReference>
<dbReference type="EMBL" id="SDLV01000029">
    <property type="protein sequence ID" value="THV57874.1"/>
    <property type="molecule type" value="Genomic_DNA"/>
</dbReference>
<dbReference type="PANTHER" id="PTHR10098">
    <property type="entry name" value="RAPSYN-RELATED"/>
    <property type="match status" value="1"/>
</dbReference>
<protein>
    <recommendedName>
        <fullName evidence="4">HTH luxR-type domain-containing protein</fullName>
    </recommendedName>
</protein>
<feature type="transmembrane region" description="Helical" evidence="3">
    <location>
        <begin position="346"/>
        <end position="366"/>
    </location>
</feature>
<evidence type="ECO:0000256" key="1">
    <source>
        <dbReference type="PROSITE-ProRule" id="PRU00339"/>
    </source>
</evidence>
<dbReference type="SMART" id="SM00028">
    <property type="entry name" value="TPR"/>
    <property type="match status" value="4"/>
</dbReference>
<sequence length="499" mass="58548">MCIKLKKIIVIINKSRPLIHRLLSVFILFLSKIFFCQNSPAQIDSLYNTTYEYRKQGKYNEAINLNLKLIEYSKSQKYAKGAAYSSYEVGNLYYNLGNYKQSLVYLDQSLSYNKEVKSPELYSKIYAEIGKNYSMLSLLQNAINNYNIAEQWSLKVSDKDKKEKTLFYIYSCKAVSYEALGDLKASILAAENAFKIKQNVISATRLAKNYIRFNNDLAKAKKFLDIADSFIQSDSSVTPYDRIAFLYAEGLYYNKNKEYQKSEESYLEAISIAKKLNRPNEEKELYKLLYQTYKEGNKDEKSLLDILEKYTVINDSMENENSRLIEEPIHTIVNEKQKEYRQNYKWLLYIGIVILSVVSLVTYSLFKRSENRKKKIILEKEEIILKKQDEAQELKQKINESFSELVQLAEKNSPQFWIRFQEVYPEYLSKMLTVNPKFTNAELILSAYIYIGISSKDIASYTFRSLKTIENIRYSLRKKLGISSDENLNVWLRDYIKLH</sequence>
<dbReference type="Gene3D" id="1.10.10.10">
    <property type="entry name" value="Winged helix-like DNA-binding domain superfamily/Winged helix DNA-binding domain"/>
    <property type="match status" value="1"/>
</dbReference>
<organism evidence="5 6">
    <name type="scientific">Chryseobacterium candidae</name>
    <dbReference type="NCBI Taxonomy" id="1978493"/>
    <lineage>
        <taxon>Bacteria</taxon>
        <taxon>Pseudomonadati</taxon>
        <taxon>Bacteroidota</taxon>
        <taxon>Flavobacteriia</taxon>
        <taxon>Flavobacteriales</taxon>
        <taxon>Weeksellaceae</taxon>
        <taxon>Chryseobacterium group</taxon>
        <taxon>Chryseobacterium</taxon>
    </lineage>
</organism>